<keyword evidence="8" id="KW-0597">Phosphoprotein</keyword>
<evidence type="ECO:0000256" key="12">
    <source>
        <dbReference type="ARBA" id="ARBA00023269"/>
    </source>
</evidence>
<dbReference type="AlphaFoldDB" id="A0A437DNH4"/>
<evidence type="ECO:0000256" key="1">
    <source>
        <dbReference type="ARBA" id="ARBA00002001"/>
    </source>
</evidence>
<dbReference type="FunFam" id="1.10.20.10:FF:000024">
    <property type="entry name" value="Histone H3"/>
    <property type="match status" value="1"/>
</dbReference>
<protein>
    <recommendedName>
        <fullName evidence="14">Core Histone H2A/H2B/H3 domain-containing protein</fullName>
    </recommendedName>
</protein>
<dbReference type="GO" id="GO:0000786">
    <property type="term" value="C:nucleosome"/>
    <property type="evidence" value="ECO:0007669"/>
    <property type="project" value="UniProtKB-KW"/>
</dbReference>
<keyword evidence="9" id="KW-0007">Acetylation</keyword>
<dbReference type="InterPro" id="IPR007125">
    <property type="entry name" value="H2A/H2B/H3"/>
</dbReference>
<organism evidence="15 16">
    <name type="scientific">Oryzias javanicus</name>
    <name type="common">Javanese ricefish</name>
    <name type="synonym">Aplocheilus javanicus</name>
    <dbReference type="NCBI Taxonomy" id="123683"/>
    <lineage>
        <taxon>Eukaryota</taxon>
        <taxon>Metazoa</taxon>
        <taxon>Chordata</taxon>
        <taxon>Craniata</taxon>
        <taxon>Vertebrata</taxon>
        <taxon>Euteleostomi</taxon>
        <taxon>Actinopterygii</taxon>
        <taxon>Neopterygii</taxon>
        <taxon>Teleostei</taxon>
        <taxon>Neoteleostei</taxon>
        <taxon>Acanthomorphata</taxon>
        <taxon>Ovalentaria</taxon>
        <taxon>Atherinomorphae</taxon>
        <taxon>Beloniformes</taxon>
        <taxon>Adrianichthyidae</taxon>
        <taxon>Oryziinae</taxon>
        <taxon>Oryzias</taxon>
    </lineage>
</organism>
<sequence length="173" mass="19429">MFAVKIGGLFERIWVQSAALFWAGGAAVQSGSRSGIVHGQNQTDRPQIYRRKSSEEAAGHQGRPKSAPATGGVKKPHRYRPGTVALREIRRYQKSTELLIRKLPFQRLVREIAQDFKTDLRFQSSAVMALQEASEAYLVGLFEDTNLCAIHAKRVTIMPKDIQLARRIRGERA</sequence>
<evidence type="ECO:0000256" key="9">
    <source>
        <dbReference type="ARBA" id="ARBA00022990"/>
    </source>
</evidence>
<dbReference type="Gene3D" id="1.10.20.10">
    <property type="entry name" value="Histone, subunit A"/>
    <property type="match status" value="1"/>
</dbReference>
<name>A0A437DNH4_ORYJA</name>
<evidence type="ECO:0000256" key="11">
    <source>
        <dbReference type="ARBA" id="ARBA00023242"/>
    </source>
</evidence>
<feature type="domain" description="Core Histone H2A/H2B/H3" evidence="14">
    <location>
        <begin position="81"/>
        <end position="168"/>
    </location>
</feature>
<comment type="similarity">
    <text evidence="4">Belongs to the histone H3 family.</text>
</comment>
<dbReference type="SUPFAM" id="SSF47113">
    <property type="entry name" value="Histone-fold"/>
    <property type="match status" value="1"/>
</dbReference>
<dbReference type="GO" id="GO:0046982">
    <property type="term" value="F:protein heterodimerization activity"/>
    <property type="evidence" value="ECO:0007669"/>
    <property type="project" value="InterPro"/>
</dbReference>
<dbReference type="EMBL" id="CM012437">
    <property type="protein sequence ID" value="RVE76568.1"/>
    <property type="molecule type" value="Genomic_DNA"/>
</dbReference>
<keyword evidence="11" id="KW-0539">Nucleus</keyword>
<evidence type="ECO:0000256" key="10">
    <source>
        <dbReference type="ARBA" id="ARBA00023125"/>
    </source>
</evidence>
<evidence type="ECO:0000256" key="8">
    <source>
        <dbReference type="ARBA" id="ARBA00022553"/>
    </source>
</evidence>
<comment type="subunit">
    <text evidence="5">The nucleosome is a histone octamer containing two molecules each of H2A, H2B, H3 and H4 assembled in one H3-H4 heterotetramer and two H2A-H2B heterodimers. The octamer wraps approximately 147 bp of DNA.</text>
</comment>
<keyword evidence="12" id="KW-0544">Nucleosome core</keyword>
<dbReference type="OrthoDB" id="8868797at2759"/>
<accession>A0A437DNH4</accession>
<dbReference type="PANTHER" id="PTHR11426">
    <property type="entry name" value="HISTONE H3"/>
    <property type="match status" value="1"/>
</dbReference>
<evidence type="ECO:0000256" key="4">
    <source>
        <dbReference type="ARBA" id="ARBA00010343"/>
    </source>
</evidence>
<dbReference type="SMART" id="SM00428">
    <property type="entry name" value="H3"/>
    <property type="match status" value="1"/>
</dbReference>
<dbReference type="Proteomes" id="UP000283210">
    <property type="component" value="Chromosome 1"/>
</dbReference>
<comment type="subcellular location">
    <subcellularLocation>
        <location evidence="3">Chromosome</location>
    </subcellularLocation>
    <subcellularLocation>
        <location evidence="2">Nucleus</location>
    </subcellularLocation>
</comment>
<dbReference type="InterPro" id="IPR009072">
    <property type="entry name" value="Histone-fold"/>
</dbReference>
<dbReference type="CDD" id="cd22911">
    <property type="entry name" value="HFD_H3"/>
    <property type="match status" value="1"/>
</dbReference>
<gene>
    <name evidence="15" type="ORF">OJAV_G00010070</name>
</gene>
<dbReference type="PRINTS" id="PR00622">
    <property type="entry name" value="HISTONEH3"/>
</dbReference>
<proteinExistence type="inferred from homology"/>
<evidence type="ECO:0000256" key="7">
    <source>
        <dbReference type="ARBA" id="ARBA00022481"/>
    </source>
</evidence>
<keyword evidence="7" id="KW-0488">Methylation</keyword>
<reference evidence="15 16" key="2">
    <citation type="submission" date="2019-01" db="EMBL/GenBank/DDBJ databases">
        <title>A chromosome length genome reference of the Java medaka (oryzias javanicus).</title>
        <authorList>
            <person name="Herpin A."/>
            <person name="Takehana Y."/>
            <person name="Naruse K."/>
            <person name="Ansai S."/>
            <person name="Kawaguchi M."/>
        </authorList>
    </citation>
    <scope>NUCLEOTIDE SEQUENCE [LARGE SCALE GENOMIC DNA]</scope>
    <source>
        <strain evidence="15">RS831</strain>
        <tissue evidence="15">Whole body</tissue>
    </source>
</reference>
<keyword evidence="6" id="KW-0158">Chromosome</keyword>
<comment type="function">
    <text evidence="1">Core component of nucleosome. Nucleosomes wrap and compact DNA into chromatin, limiting DNA accessibility to the cellular machineries which require DNA as a template. Histones thereby play a central role in transcription regulation, DNA repair, DNA replication and chromosomal stability. DNA accessibility is regulated via a complex set of post-translational modifications of histones, also called histone code, and nucleosome remodeling.</text>
</comment>
<keyword evidence="16" id="KW-1185">Reference proteome</keyword>
<dbReference type="GO" id="GO:0003677">
    <property type="term" value="F:DNA binding"/>
    <property type="evidence" value="ECO:0007669"/>
    <property type="project" value="UniProtKB-KW"/>
</dbReference>
<reference evidence="15 16" key="1">
    <citation type="submission" date="2018-11" db="EMBL/GenBank/DDBJ databases">
        <authorList>
            <person name="Lopez-Roques C."/>
            <person name="Donnadieu C."/>
            <person name="Bouchez O."/>
            <person name="Klopp C."/>
            <person name="Cabau C."/>
            <person name="Zahm M."/>
        </authorList>
    </citation>
    <scope>NUCLEOTIDE SEQUENCE [LARGE SCALE GENOMIC DNA]</scope>
    <source>
        <strain evidence="15">RS831</strain>
        <tissue evidence="15">Whole body</tissue>
    </source>
</reference>
<evidence type="ECO:0000256" key="3">
    <source>
        <dbReference type="ARBA" id="ARBA00004286"/>
    </source>
</evidence>
<dbReference type="GO" id="GO:0030527">
    <property type="term" value="F:structural constituent of chromatin"/>
    <property type="evidence" value="ECO:0007669"/>
    <property type="project" value="InterPro"/>
</dbReference>
<evidence type="ECO:0000256" key="2">
    <source>
        <dbReference type="ARBA" id="ARBA00004123"/>
    </source>
</evidence>
<dbReference type="GO" id="GO:0005634">
    <property type="term" value="C:nucleus"/>
    <property type="evidence" value="ECO:0007669"/>
    <property type="project" value="UniProtKB-SubCell"/>
</dbReference>
<feature type="region of interest" description="Disordered" evidence="13">
    <location>
        <begin position="31"/>
        <end position="77"/>
    </location>
</feature>
<evidence type="ECO:0000313" key="16">
    <source>
        <dbReference type="Proteomes" id="UP000283210"/>
    </source>
</evidence>
<evidence type="ECO:0000256" key="5">
    <source>
        <dbReference type="ARBA" id="ARBA00011538"/>
    </source>
</evidence>
<dbReference type="PROSITE" id="PS00959">
    <property type="entry name" value="HISTONE_H3_2"/>
    <property type="match status" value="1"/>
</dbReference>
<dbReference type="InterPro" id="IPR000164">
    <property type="entry name" value="Histone_H3/CENP-A"/>
</dbReference>
<evidence type="ECO:0000256" key="13">
    <source>
        <dbReference type="SAM" id="MobiDB-lite"/>
    </source>
</evidence>
<evidence type="ECO:0000259" key="14">
    <source>
        <dbReference type="Pfam" id="PF00125"/>
    </source>
</evidence>
<dbReference type="Pfam" id="PF00125">
    <property type="entry name" value="Histone"/>
    <property type="match status" value="1"/>
</dbReference>
<feature type="compositionally biased region" description="Polar residues" evidence="13">
    <location>
        <begin position="31"/>
        <end position="45"/>
    </location>
</feature>
<evidence type="ECO:0000313" key="15">
    <source>
        <dbReference type="EMBL" id="RVE76568.1"/>
    </source>
</evidence>
<keyword evidence="10" id="KW-0238">DNA-binding</keyword>
<evidence type="ECO:0000256" key="6">
    <source>
        <dbReference type="ARBA" id="ARBA00022454"/>
    </source>
</evidence>